<sequence length="63" mass="7201">MHEHAHIDGWKAQTEYAAEHTHRGSRWALNFFAIDDEDAKKKLESIRSSSEPLGHVAARISME</sequence>
<dbReference type="RefSeq" id="WP_184634558.1">
    <property type="nucleotide sequence ID" value="NZ_JACIFZ010000001.1"/>
</dbReference>
<protein>
    <submittedName>
        <fullName evidence="1">Uncharacterized protein</fullName>
    </submittedName>
</protein>
<accession>A0A840FJN3</accession>
<comment type="caution">
    <text evidence="1">The sequence shown here is derived from an EMBL/GenBank/DDBJ whole genome shotgun (WGS) entry which is preliminary data.</text>
</comment>
<name>A0A840FJN3_9BURK</name>
<dbReference type="EMBL" id="JACIFZ010000001">
    <property type="protein sequence ID" value="MBB4219397.1"/>
    <property type="molecule type" value="Genomic_DNA"/>
</dbReference>
<gene>
    <name evidence="1" type="ORF">GGD71_000144</name>
</gene>
<evidence type="ECO:0000313" key="2">
    <source>
        <dbReference type="Proteomes" id="UP000524450"/>
    </source>
</evidence>
<evidence type="ECO:0000313" key="1">
    <source>
        <dbReference type="EMBL" id="MBB4219397.1"/>
    </source>
</evidence>
<dbReference type="AlphaFoldDB" id="A0A840FJN3"/>
<reference evidence="1 2" key="1">
    <citation type="submission" date="2020-08" db="EMBL/GenBank/DDBJ databases">
        <title>Genomic Encyclopedia of Type Strains, Phase IV (KMG-V): Genome sequencing to study the core and pangenomes of soil and plant-associated prokaryotes.</title>
        <authorList>
            <person name="Whitman W."/>
        </authorList>
    </citation>
    <scope>NUCLEOTIDE SEQUENCE [LARGE SCALE GENOMIC DNA]</scope>
    <source>
        <strain evidence="1 2">34/80</strain>
    </source>
</reference>
<organism evidence="1 2">
    <name type="scientific">Variovorax guangxiensis</name>
    <dbReference type="NCBI Taxonomy" id="1775474"/>
    <lineage>
        <taxon>Bacteria</taxon>
        <taxon>Pseudomonadati</taxon>
        <taxon>Pseudomonadota</taxon>
        <taxon>Betaproteobacteria</taxon>
        <taxon>Burkholderiales</taxon>
        <taxon>Comamonadaceae</taxon>
        <taxon>Variovorax</taxon>
    </lineage>
</organism>
<proteinExistence type="predicted"/>
<dbReference type="Proteomes" id="UP000524450">
    <property type="component" value="Unassembled WGS sequence"/>
</dbReference>